<sequence>MTLGTLYLKLKKHWRAWLKMFYLKTFEGYYLTSPQNINEEIIISFTTIPSRISSTEFMLRSILAGRHLPKVFLMNVDIKTSTLLKDNRFLNVLVERGLLEVNIVDDLKSYKKLVYSMKKYPNHNIVICDDDVLYPKNWFKSFSDYQMGNRDLKKIVCHRGHNVKLNQNGQLESYKTWDFDVTTPSKITTMLFPTGTGGVYYPKNSLPPVAFNSRLFTKFAPHADDIWFWLSAISNNCHFGLLKNKVNYRDMYEIPDSQTFNLWSTNVNENKNDIQLRKSIKYFFESNLINESNIYYSLLFPTYNKIKDDSFYHIS</sequence>
<organism evidence="1 2">
    <name type="scientific">Sphingobacterium allocomposti</name>
    <dbReference type="NCBI Taxonomy" id="415956"/>
    <lineage>
        <taxon>Bacteria</taxon>
        <taxon>Pseudomonadati</taxon>
        <taxon>Bacteroidota</taxon>
        <taxon>Sphingobacteriia</taxon>
        <taxon>Sphingobacteriales</taxon>
        <taxon>Sphingobacteriaceae</taxon>
        <taxon>Sphingobacterium</taxon>
    </lineage>
</organism>
<name>A0A5S5D4X4_9SPHI</name>
<dbReference type="InterPro" id="IPR029044">
    <property type="entry name" value="Nucleotide-diphossugar_trans"/>
</dbReference>
<dbReference type="AlphaFoldDB" id="A0A5S5D4X4"/>
<evidence type="ECO:0000313" key="1">
    <source>
        <dbReference type="EMBL" id="TYP91083.1"/>
    </source>
</evidence>
<dbReference type="SUPFAM" id="SSF53448">
    <property type="entry name" value="Nucleotide-diphospho-sugar transferases"/>
    <property type="match status" value="1"/>
</dbReference>
<accession>A0A5S5D4X4</accession>
<protein>
    <recommendedName>
        <fullName evidence="3">Glycosyl transferase family 2</fullName>
    </recommendedName>
</protein>
<dbReference type="OrthoDB" id="5465469at2"/>
<keyword evidence="2" id="KW-1185">Reference proteome</keyword>
<dbReference type="Proteomes" id="UP000325105">
    <property type="component" value="Unassembled WGS sequence"/>
</dbReference>
<proteinExistence type="predicted"/>
<reference evidence="1 2" key="1">
    <citation type="submission" date="2019-07" db="EMBL/GenBank/DDBJ databases">
        <title>Genomic Encyclopedia of Archaeal and Bacterial Type Strains, Phase II (KMG-II): from individual species to whole genera.</title>
        <authorList>
            <person name="Goeker M."/>
        </authorList>
    </citation>
    <scope>NUCLEOTIDE SEQUENCE [LARGE SCALE GENOMIC DNA]</scope>
    <source>
        <strain evidence="1 2">DSM 18850</strain>
    </source>
</reference>
<evidence type="ECO:0000313" key="2">
    <source>
        <dbReference type="Proteomes" id="UP000325105"/>
    </source>
</evidence>
<comment type="caution">
    <text evidence="1">The sequence shown here is derived from an EMBL/GenBank/DDBJ whole genome shotgun (WGS) entry which is preliminary data.</text>
</comment>
<evidence type="ECO:0008006" key="3">
    <source>
        <dbReference type="Google" id="ProtNLM"/>
    </source>
</evidence>
<gene>
    <name evidence="1" type="ORF">BC792_12250</name>
</gene>
<dbReference type="EMBL" id="VNHX01000022">
    <property type="protein sequence ID" value="TYP91083.1"/>
    <property type="molecule type" value="Genomic_DNA"/>
</dbReference>